<name>A0ABT8SZI1_9HYPH</name>
<dbReference type="SFLD" id="SFLDS00029">
    <property type="entry name" value="Radical_SAM"/>
    <property type="match status" value="1"/>
</dbReference>
<gene>
    <name evidence="8" type="primary">hxsB</name>
    <name evidence="8" type="ORF">Q2T52_16100</name>
</gene>
<dbReference type="SFLD" id="SFLDG01386">
    <property type="entry name" value="main_SPASM_domain-containing"/>
    <property type="match status" value="1"/>
</dbReference>
<dbReference type="EMBL" id="JAUKWQ010000005">
    <property type="protein sequence ID" value="MDO1583609.1"/>
    <property type="molecule type" value="Genomic_DNA"/>
</dbReference>
<dbReference type="RefSeq" id="WP_302077815.1">
    <property type="nucleotide sequence ID" value="NZ_JAUKWQ010000005.1"/>
</dbReference>
<accession>A0ABT8SZI1</accession>
<evidence type="ECO:0000259" key="7">
    <source>
        <dbReference type="Pfam" id="PF04055"/>
    </source>
</evidence>
<dbReference type="NCBIfam" id="TIGR03978">
    <property type="entry name" value="rSAM_paired_1"/>
    <property type="match status" value="1"/>
</dbReference>
<keyword evidence="4" id="KW-0408">Iron</keyword>
<dbReference type="SFLD" id="SFLDG01067">
    <property type="entry name" value="SPASM/twitch_domain_containing"/>
    <property type="match status" value="1"/>
</dbReference>
<evidence type="ECO:0000313" key="8">
    <source>
        <dbReference type="EMBL" id="MDO1583609.1"/>
    </source>
</evidence>
<keyword evidence="9" id="KW-1185">Reference proteome</keyword>
<comment type="caution">
    <text evidence="8">The sequence shown here is derived from an EMBL/GenBank/DDBJ whole genome shotgun (WGS) entry which is preliminary data.</text>
</comment>
<keyword evidence="5" id="KW-0411">Iron-sulfur</keyword>
<dbReference type="InterPro" id="IPR023867">
    <property type="entry name" value="Sulphatase_maturase_rSAM"/>
</dbReference>
<organism evidence="8 9">
    <name type="scientific">Rhizobium oryzicola</name>
    <dbReference type="NCBI Taxonomy" id="1232668"/>
    <lineage>
        <taxon>Bacteria</taxon>
        <taxon>Pseudomonadati</taxon>
        <taxon>Pseudomonadota</taxon>
        <taxon>Alphaproteobacteria</taxon>
        <taxon>Hyphomicrobiales</taxon>
        <taxon>Rhizobiaceae</taxon>
        <taxon>Rhizobium/Agrobacterium group</taxon>
        <taxon>Rhizobium</taxon>
    </lineage>
</organism>
<protein>
    <submittedName>
        <fullName evidence="8">His-Xaa-Ser system radical SAM maturase HxsB</fullName>
    </submittedName>
</protein>
<dbReference type="PANTHER" id="PTHR43273:SF3">
    <property type="entry name" value="ANAEROBIC SULFATASE-MATURATING ENZYME HOMOLOG ASLB-RELATED"/>
    <property type="match status" value="1"/>
</dbReference>
<dbReference type="Gene3D" id="3.20.20.70">
    <property type="entry name" value="Aldolase class I"/>
    <property type="match status" value="1"/>
</dbReference>
<evidence type="ECO:0000256" key="6">
    <source>
        <dbReference type="ARBA" id="ARBA00023601"/>
    </source>
</evidence>
<dbReference type="Pfam" id="PF04055">
    <property type="entry name" value="Radical_SAM"/>
    <property type="match status" value="1"/>
</dbReference>
<dbReference type="Proteomes" id="UP001169006">
    <property type="component" value="Unassembled WGS sequence"/>
</dbReference>
<reference evidence="8" key="2">
    <citation type="submission" date="2023-07" db="EMBL/GenBank/DDBJ databases">
        <authorList>
            <person name="Sun H."/>
        </authorList>
    </citation>
    <scope>NUCLEOTIDE SEQUENCE</scope>
    <source>
        <strain evidence="8">05753</strain>
    </source>
</reference>
<evidence type="ECO:0000256" key="3">
    <source>
        <dbReference type="ARBA" id="ARBA00022723"/>
    </source>
</evidence>
<comment type="cofactor">
    <cofactor evidence="1">
        <name>[4Fe-4S] cluster</name>
        <dbReference type="ChEBI" id="CHEBI:49883"/>
    </cofactor>
</comment>
<keyword evidence="3" id="KW-0479">Metal-binding</keyword>
<evidence type="ECO:0000256" key="1">
    <source>
        <dbReference type="ARBA" id="ARBA00001966"/>
    </source>
</evidence>
<dbReference type="InterPro" id="IPR013785">
    <property type="entry name" value="Aldolase_TIM"/>
</dbReference>
<evidence type="ECO:0000256" key="4">
    <source>
        <dbReference type="ARBA" id="ARBA00023004"/>
    </source>
</evidence>
<comment type="similarity">
    <text evidence="6">Belongs to the radical SAM superfamily. Anaerobic sulfatase-maturating enzyme family.</text>
</comment>
<dbReference type="SFLD" id="SFLDG01384">
    <property type="entry name" value="thioether_bond_formation_requi"/>
    <property type="match status" value="1"/>
</dbReference>
<dbReference type="CDD" id="cd01335">
    <property type="entry name" value="Radical_SAM"/>
    <property type="match status" value="1"/>
</dbReference>
<dbReference type="InterPro" id="IPR058240">
    <property type="entry name" value="rSAM_sf"/>
</dbReference>
<evidence type="ECO:0000313" key="9">
    <source>
        <dbReference type="Proteomes" id="UP001169006"/>
    </source>
</evidence>
<dbReference type="InterPro" id="IPR007197">
    <property type="entry name" value="rSAM"/>
</dbReference>
<sequence>MNVVPLKFRPMADDGFLFCDDAGGFFKSDEGYLERYATDALTFEDYRFLTSNGHAFDEGNHVARHAFRYRWARRFHIPSELNYVILVPTLRCNLSCAYCQVSRVNENTPGHDWSNETLAAVIAWLESLSTKEIKIEFQGGEPLLRLDLLEKVRSFVRSRFEHSSFVVCTNLQEVTEEAWDFLASDDTNVSTSLDPTVDLHQRHRTVGSASTQQFLRNLRRAVDQFPARVSALPTFDIDALPDPSAVIETYASFGLASIYLRAVNHQGFARKRFRTRETLQTWVSYVRAFIAALIDYNWNSESPMEEYYFSHCLRRVIRGGHDAHVDLRNPNIVGKSYVVVDHDGAFYPTDEARMMSRLGQIDLRMGNVRDGMDRRVVDTVNAEATNLFDADCIHCPYQAFCGVDLIDDLSRYGRIDLPRHETNFCQRHMAIFDLAFELLYSNDPKVRHSLALWSGLEDIDPTLVRVHA</sequence>
<reference evidence="8" key="1">
    <citation type="journal article" date="2015" name="Int. J. Syst. Evol. Microbiol.">
        <title>Rhizobium oryzicola sp. nov., potential plant-growth-promoting endophytic bacteria isolated from rice roots.</title>
        <authorList>
            <person name="Zhang X.X."/>
            <person name="Gao J.S."/>
            <person name="Cao Y.H."/>
            <person name="Sheirdil R.A."/>
            <person name="Wang X.C."/>
            <person name="Zhang L."/>
        </authorList>
    </citation>
    <scope>NUCLEOTIDE SEQUENCE</scope>
    <source>
        <strain evidence="8">05753</strain>
    </source>
</reference>
<evidence type="ECO:0000256" key="5">
    <source>
        <dbReference type="ARBA" id="ARBA00023014"/>
    </source>
</evidence>
<feature type="domain" description="Radical SAM core" evidence="7">
    <location>
        <begin position="87"/>
        <end position="227"/>
    </location>
</feature>
<dbReference type="SUPFAM" id="SSF102114">
    <property type="entry name" value="Radical SAM enzymes"/>
    <property type="match status" value="1"/>
</dbReference>
<dbReference type="PANTHER" id="PTHR43273">
    <property type="entry name" value="ANAEROBIC SULFATASE-MATURATING ENZYME HOMOLOG ASLB-RELATED"/>
    <property type="match status" value="1"/>
</dbReference>
<evidence type="ECO:0000256" key="2">
    <source>
        <dbReference type="ARBA" id="ARBA00022691"/>
    </source>
</evidence>
<proteinExistence type="inferred from homology"/>
<keyword evidence="2" id="KW-0949">S-adenosyl-L-methionine</keyword>
<dbReference type="InterPro" id="IPR024023">
    <property type="entry name" value="rSAM_paired_HxsB"/>
</dbReference>